<reference evidence="2" key="1">
    <citation type="journal article" date="2019" name="Int. J. Syst. Evol. Microbiol.">
        <title>The Global Catalogue of Microorganisms (GCM) 10K type strain sequencing project: providing services to taxonomists for standard genome sequencing and annotation.</title>
        <authorList>
            <consortium name="The Broad Institute Genomics Platform"/>
            <consortium name="The Broad Institute Genome Sequencing Center for Infectious Disease"/>
            <person name="Wu L."/>
            <person name="Ma J."/>
        </authorList>
    </citation>
    <scope>NUCLEOTIDE SEQUENCE [LARGE SCALE GENOMIC DNA]</scope>
    <source>
        <strain evidence="2">JCM 31486</strain>
    </source>
</reference>
<dbReference type="SUPFAM" id="SSF48452">
    <property type="entry name" value="TPR-like"/>
    <property type="match status" value="1"/>
</dbReference>
<protein>
    <submittedName>
        <fullName evidence="1">Tetratricopeptide repeat protein</fullName>
    </submittedName>
</protein>
<comment type="caution">
    <text evidence="1">The sequence shown here is derived from an EMBL/GenBank/DDBJ whole genome shotgun (WGS) entry which is preliminary data.</text>
</comment>
<sequence>MVTVLAGESQLQGPEDPSTLITRHQLARVIAAQGRLDEAKTEYRHLLEVRTRVLGEEDPDTQATKAALEELDPN</sequence>
<dbReference type="EMBL" id="JBHTIS010004565">
    <property type="protein sequence ID" value="MFD1052602.1"/>
    <property type="molecule type" value="Genomic_DNA"/>
</dbReference>
<dbReference type="InterPro" id="IPR011990">
    <property type="entry name" value="TPR-like_helical_dom_sf"/>
</dbReference>
<organism evidence="1 2">
    <name type="scientific">Kibdelosporangium lantanae</name>
    <dbReference type="NCBI Taxonomy" id="1497396"/>
    <lineage>
        <taxon>Bacteria</taxon>
        <taxon>Bacillati</taxon>
        <taxon>Actinomycetota</taxon>
        <taxon>Actinomycetes</taxon>
        <taxon>Pseudonocardiales</taxon>
        <taxon>Pseudonocardiaceae</taxon>
        <taxon>Kibdelosporangium</taxon>
    </lineage>
</organism>
<dbReference type="Gene3D" id="1.25.40.10">
    <property type="entry name" value="Tetratricopeptide repeat domain"/>
    <property type="match status" value="1"/>
</dbReference>
<evidence type="ECO:0000313" key="1">
    <source>
        <dbReference type="EMBL" id="MFD1052602.1"/>
    </source>
</evidence>
<accession>A0ABW3MQT0</accession>
<name>A0ABW3MQT0_9PSEU</name>
<gene>
    <name evidence="1" type="ORF">ACFQ1S_46915</name>
</gene>
<dbReference type="Proteomes" id="UP001597045">
    <property type="component" value="Unassembled WGS sequence"/>
</dbReference>
<keyword evidence="2" id="KW-1185">Reference proteome</keyword>
<proteinExistence type="predicted"/>
<evidence type="ECO:0000313" key="2">
    <source>
        <dbReference type="Proteomes" id="UP001597045"/>
    </source>
</evidence>
<dbReference type="Pfam" id="PF13374">
    <property type="entry name" value="TPR_10"/>
    <property type="match status" value="1"/>
</dbReference>